<dbReference type="InterPro" id="IPR046346">
    <property type="entry name" value="Aminoacid_DH-like_N_sf"/>
</dbReference>
<dbReference type="PANTHER" id="PTHR21089">
    <property type="entry name" value="SHIKIMATE DEHYDROGENASE"/>
    <property type="match status" value="1"/>
</dbReference>
<dbReference type="GO" id="GO:0004764">
    <property type="term" value="F:shikimate 3-dehydrogenase (NADP+) activity"/>
    <property type="evidence" value="ECO:0007669"/>
    <property type="project" value="UniProtKB-UniRule"/>
</dbReference>
<feature type="binding site" evidence="8">
    <location>
        <begin position="130"/>
        <end position="134"/>
    </location>
    <ligand>
        <name>NADP(+)</name>
        <dbReference type="ChEBI" id="CHEBI:58349"/>
    </ligand>
</feature>
<feature type="active site" description="Proton acceptor" evidence="8">
    <location>
        <position position="70"/>
    </location>
</feature>
<evidence type="ECO:0000313" key="12">
    <source>
        <dbReference type="Proteomes" id="UP000033423"/>
    </source>
</evidence>
<comment type="pathway">
    <text evidence="1 8">Metabolic intermediate biosynthesis; chorismate biosynthesis; chorismate from D-erythrose 4-phosphate and phosphoenolpyruvate: step 4/7.</text>
</comment>
<dbReference type="CDD" id="cd01065">
    <property type="entry name" value="NAD_bind_Shikimate_DH"/>
    <property type="match status" value="1"/>
</dbReference>
<evidence type="ECO:0000256" key="2">
    <source>
        <dbReference type="ARBA" id="ARBA00012962"/>
    </source>
</evidence>
<dbReference type="GO" id="GO:0008652">
    <property type="term" value="P:amino acid biosynthetic process"/>
    <property type="evidence" value="ECO:0007669"/>
    <property type="project" value="UniProtKB-KW"/>
</dbReference>
<dbReference type="SUPFAM" id="SSF51735">
    <property type="entry name" value="NAD(P)-binding Rossmann-fold domains"/>
    <property type="match status" value="1"/>
</dbReference>
<dbReference type="NCBIfam" id="NF001319">
    <property type="entry name" value="PRK00258.3-3"/>
    <property type="match status" value="1"/>
</dbReference>
<dbReference type="InterPro" id="IPR022893">
    <property type="entry name" value="Shikimate_DH_fam"/>
</dbReference>
<feature type="binding site" evidence="8">
    <location>
        <position position="218"/>
    </location>
    <ligand>
        <name>NADP(+)</name>
        <dbReference type="ChEBI" id="CHEBI:58349"/>
    </ligand>
</feature>
<reference evidence="11 12" key="1">
    <citation type="submission" date="2015-02" db="EMBL/GenBank/DDBJ databases">
        <title>Single-cell genomics of uncultivated deep-branching MTB reveals a conserved set of magnetosome genes.</title>
        <authorList>
            <person name="Kolinko S."/>
            <person name="Richter M."/>
            <person name="Glockner F.O."/>
            <person name="Brachmann A."/>
            <person name="Schuler D."/>
        </authorList>
    </citation>
    <scope>NUCLEOTIDE SEQUENCE [LARGE SCALE GENOMIC DNA]</scope>
    <source>
        <strain evidence="11">TM-1</strain>
    </source>
</reference>
<dbReference type="EC" id="1.1.1.25" evidence="2 8"/>
<comment type="caution">
    <text evidence="8">Lacks conserved residue(s) required for the propagation of feature annotation.</text>
</comment>
<dbReference type="Gene3D" id="3.40.50.720">
    <property type="entry name" value="NAD(P)-binding Rossmann-like Domain"/>
    <property type="match status" value="1"/>
</dbReference>
<comment type="caution">
    <text evidence="11">The sequence shown here is derived from an EMBL/GenBank/DDBJ whole genome shotgun (WGS) entry which is preliminary data.</text>
</comment>
<sequence length="273" mass="29509">MISAKTKLTGLLGYPVEHSLSPAMHNAGFNHLGLDYCYMALAVHPYALADAVRGIRALNLAGVNVTVPHKEKVIPFLDEIDEEARFIGAVNTVLNTGGVLRGFNTDGRGFYRSLTESDVVVAGKKVFIVGAGGASRAVGYYLCKEAASVHIFDIDRGKLDTLVGDLKRINQNVYSEASLSDIRASDIVLNATPLGLKSDDPTPFDMAQLNASQVVYDLIYTQTPLQRYAAELGCKTLNGLSMLFWQGILAFEIWTGKAAPVEVMRKALLDAGK</sequence>
<dbReference type="UniPathway" id="UPA00053">
    <property type="reaction ID" value="UER00087"/>
</dbReference>
<dbReference type="PANTHER" id="PTHR21089:SF1">
    <property type="entry name" value="BIFUNCTIONAL 3-DEHYDROQUINATE DEHYDRATASE_SHIKIMATE DEHYDROGENASE, CHLOROPLASTIC"/>
    <property type="match status" value="1"/>
</dbReference>
<feature type="binding site" evidence="8">
    <location>
        <position position="82"/>
    </location>
    <ligand>
        <name>NADP(+)</name>
        <dbReference type="ChEBI" id="CHEBI:58349"/>
    </ligand>
</feature>
<evidence type="ECO:0000256" key="8">
    <source>
        <dbReference type="HAMAP-Rule" id="MF_00222"/>
    </source>
</evidence>
<comment type="catalytic activity">
    <reaction evidence="7 8">
        <text>shikimate + NADP(+) = 3-dehydroshikimate + NADPH + H(+)</text>
        <dbReference type="Rhea" id="RHEA:17737"/>
        <dbReference type="ChEBI" id="CHEBI:15378"/>
        <dbReference type="ChEBI" id="CHEBI:16630"/>
        <dbReference type="ChEBI" id="CHEBI:36208"/>
        <dbReference type="ChEBI" id="CHEBI:57783"/>
        <dbReference type="ChEBI" id="CHEBI:58349"/>
        <dbReference type="EC" id="1.1.1.25"/>
    </reaction>
</comment>
<evidence type="ECO:0000256" key="3">
    <source>
        <dbReference type="ARBA" id="ARBA00022605"/>
    </source>
</evidence>
<dbReference type="GO" id="GO:0050661">
    <property type="term" value="F:NADP binding"/>
    <property type="evidence" value="ECO:0007669"/>
    <property type="project" value="InterPro"/>
</dbReference>
<feature type="binding site" evidence="8">
    <location>
        <position position="66"/>
    </location>
    <ligand>
        <name>shikimate</name>
        <dbReference type="ChEBI" id="CHEBI:36208"/>
    </ligand>
</feature>
<accession>A0A0F3GSE0</accession>
<dbReference type="InterPro" id="IPR036291">
    <property type="entry name" value="NAD(P)-bd_dom_sf"/>
</dbReference>
<feature type="domain" description="SDH C-terminal" evidence="10">
    <location>
        <begin position="239"/>
        <end position="269"/>
    </location>
</feature>
<dbReference type="GO" id="GO:0009073">
    <property type="term" value="P:aromatic amino acid family biosynthetic process"/>
    <property type="evidence" value="ECO:0007669"/>
    <property type="project" value="UniProtKB-KW"/>
</dbReference>
<feature type="binding site" evidence="8">
    <location>
        <begin position="19"/>
        <end position="21"/>
    </location>
    <ligand>
        <name>shikimate</name>
        <dbReference type="ChEBI" id="CHEBI:36208"/>
    </ligand>
</feature>
<comment type="function">
    <text evidence="8">Involved in the biosynthesis of the chorismate, which leads to the biosynthesis of aromatic amino acids. Catalyzes the reversible NADPH linked reduction of 3-dehydroshikimate (DHSA) to yield shikimate (SA).</text>
</comment>
<evidence type="ECO:0000256" key="5">
    <source>
        <dbReference type="ARBA" id="ARBA00023002"/>
    </source>
</evidence>
<feature type="binding site" evidence="8">
    <location>
        <position position="239"/>
    </location>
    <ligand>
        <name>NADP(+)</name>
        <dbReference type="ChEBI" id="CHEBI:58349"/>
    </ligand>
</feature>
<protein>
    <recommendedName>
        <fullName evidence="2 8">Shikimate dehydrogenase (NADP(+))</fullName>
        <shortName evidence="8">SDH</shortName>
        <ecNumber evidence="2 8">1.1.1.25</ecNumber>
    </recommendedName>
</protein>
<proteinExistence type="inferred from homology"/>
<comment type="similarity">
    <text evidence="8">Belongs to the shikimate dehydrogenase family.</text>
</comment>
<feature type="domain" description="Shikimate dehydrogenase substrate binding N-terminal" evidence="9">
    <location>
        <begin position="11"/>
        <end position="93"/>
    </location>
</feature>
<evidence type="ECO:0000256" key="1">
    <source>
        <dbReference type="ARBA" id="ARBA00004871"/>
    </source>
</evidence>
<dbReference type="SUPFAM" id="SSF53223">
    <property type="entry name" value="Aminoacid dehydrogenase-like, N-terminal domain"/>
    <property type="match status" value="1"/>
</dbReference>
<dbReference type="Proteomes" id="UP000033423">
    <property type="component" value="Unassembled WGS sequence"/>
</dbReference>
<evidence type="ECO:0000259" key="10">
    <source>
        <dbReference type="Pfam" id="PF18317"/>
    </source>
</evidence>
<dbReference type="InterPro" id="IPR011342">
    <property type="entry name" value="Shikimate_DH"/>
</dbReference>
<evidence type="ECO:0000256" key="6">
    <source>
        <dbReference type="ARBA" id="ARBA00023141"/>
    </source>
</evidence>
<keyword evidence="6 8" id="KW-0057">Aromatic amino acid biosynthesis</keyword>
<dbReference type="GO" id="GO:0019632">
    <property type="term" value="P:shikimate metabolic process"/>
    <property type="evidence" value="ECO:0007669"/>
    <property type="project" value="InterPro"/>
</dbReference>
<dbReference type="Pfam" id="PF18317">
    <property type="entry name" value="SDH_C"/>
    <property type="match status" value="1"/>
</dbReference>
<keyword evidence="12" id="KW-1185">Reference proteome</keyword>
<dbReference type="GO" id="GO:0005829">
    <property type="term" value="C:cytosol"/>
    <property type="evidence" value="ECO:0007669"/>
    <property type="project" value="TreeGrafter"/>
</dbReference>
<dbReference type="InterPro" id="IPR013708">
    <property type="entry name" value="Shikimate_DH-bd_N"/>
</dbReference>
<dbReference type="NCBIfam" id="TIGR00507">
    <property type="entry name" value="aroE"/>
    <property type="match status" value="1"/>
</dbReference>
<gene>
    <name evidence="8" type="primary">aroE</name>
    <name evidence="11" type="ORF">MBAV_003029</name>
</gene>
<dbReference type="EMBL" id="LACI01001293">
    <property type="protein sequence ID" value="KJU84776.1"/>
    <property type="molecule type" value="Genomic_DNA"/>
</dbReference>
<comment type="subunit">
    <text evidence="8">Homodimer.</text>
</comment>
<evidence type="ECO:0000259" key="9">
    <source>
        <dbReference type="Pfam" id="PF08501"/>
    </source>
</evidence>
<dbReference type="InterPro" id="IPR041121">
    <property type="entry name" value="SDH_C"/>
</dbReference>
<feature type="binding site" evidence="8">
    <location>
        <position position="246"/>
    </location>
    <ligand>
        <name>shikimate</name>
        <dbReference type="ChEBI" id="CHEBI:36208"/>
    </ligand>
</feature>
<feature type="binding site" evidence="8">
    <location>
        <position position="220"/>
    </location>
    <ligand>
        <name>shikimate</name>
        <dbReference type="ChEBI" id="CHEBI:36208"/>
    </ligand>
</feature>
<keyword evidence="4 8" id="KW-0521">NADP</keyword>
<keyword evidence="3 8" id="KW-0028">Amino-acid biosynthesis</keyword>
<name>A0A0F3GSE0_9BACT</name>
<dbReference type="GO" id="GO:0009423">
    <property type="term" value="P:chorismate biosynthetic process"/>
    <property type="evidence" value="ECO:0007669"/>
    <property type="project" value="UniProtKB-UniRule"/>
</dbReference>
<evidence type="ECO:0000256" key="7">
    <source>
        <dbReference type="ARBA" id="ARBA00049442"/>
    </source>
</evidence>
<dbReference type="Pfam" id="PF08501">
    <property type="entry name" value="Shikimate_dh_N"/>
    <property type="match status" value="1"/>
</dbReference>
<feature type="binding site" evidence="8">
    <location>
        <position position="91"/>
    </location>
    <ligand>
        <name>shikimate</name>
        <dbReference type="ChEBI" id="CHEBI:36208"/>
    </ligand>
</feature>
<organism evidence="11 12">
    <name type="scientific">Candidatus Magnetobacterium bavaricum</name>
    <dbReference type="NCBI Taxonomy" id="29290"/>
    <lineage>
        <taxon>Bacteria</taxon>
        <taxon>Pseudomonadati</taxon>
        <taxon>Nitrospirota</taxon>
        <taxon>Thermodesulfovibrionia</taxon>
        <taxon>Thermodesulfovibrionales</taxon>
        <taxon>Candidatus Magnetobacteriaceae</taxon>
        <taxon>Candidatus Magnetobacterium</taxon>
    </lineage>
</organism>
<dbReference type="Gene3D" id="3.40.50.10860">
    <property type="entry name" value="Leucine Dehydrogenase, chain A, domain 1"/>
    <property type="match status" value="1"/>
</dbReference>
<dbReference type="HAMAP" id="MF_00222">
    <property type="entry name" value="Shikimate_DH_AroE"/>
    <property type="match status" value="1"/>
</dbReference>
<evidence type="ECO:0000256" key="4">
    <source>
        <dbReference type="ARBA" id="ARBA00022857"/>
    </source>
</evidence>
<evidence type="ECO:0000313" key="11">
    <source>
        <dbReference type="EMBL" id="KJU84776.1"/>
    </source>
</evidence>
<dbReference type="PATRIC" id="fig|29290.4.peg.4011"/>
<keyword evidence="5 8" id="KW-0560">Oxidoreductase</keyword>
<dbReference type="AlphaFoldDB" id="A0A0F3GSE0"/>
<feature type="binding site" evidence="8">
    <location>
        <position position="106"/>
    </location>
    <ligand>
        <name>shikimate</name>
        <dbReference type="ChEBI" id="CHEBI:36208"/>
    </ligand>
</feature>